<keyword evidence="3" id="KW-1185">Reference proteome</keyword>
<accession>A0A6G1J818</accession>
<proteinExistence type="predicted"/>
<feature type="compositionally biased region" description="Basic residues" evidence="1">
    <location>
        <begin position="1"/>
        <end position="16"/>
    </location>
</feature>
<feature type="compositionally biased region" description="Low complexity" evidence="1">
    <location>
        <begin position="130"/>
        <end position="143"/>
    </location>
</feature>
<evidence type="ECO:0000256" key="1">
    <source>
        <dbReference type="SAM" id="MobiDB-lite"/>
    </source>
</evidence>
<feature type="compositionally biased region" description="Basic and acidic residues" evidence="1">
    <location>
        <begin position="17"/>
        <end position="29"/>
    </location>
</feature>
<reference evidence="2" key="1">
    <citation type="journal article" date="2020" name="Stud. Mycol.">
        <title>101 Dothideomycetes genomes: a test case for predicting lifestyles and emergence of pathogens.</title>
        <authorList>
            <person name="Haridas S."/>
            <person name="Albert R."/>
            <person name="Binder M."/>
            <person name="Bloem J."/>
            <person name="Labutti K."/>
            <person name="Salamov A."/>
            <person name="Andreopoulos B."/>
            <person name="Baker S."/>
            <person name="Barry K."/>
            <person name="Bills G."/>
            <person name="Bluhm B."/>
            <person name="Cannon C."/>
            <person name="Castanera R."/>
            <person name="Culley D."/>
            <person name="Daum C."/>
            <person name="Ezra D."/>
            <person name="Gonzalez J."/>
            <person name="Henrissat B."/>
            <person name="Kuo A."/>
            <person name="Liang C."/>
            <person name="Lipzen A."/>
            <person name="Lutzoni F."/>
            <person name="Magnuson J."/>
            <person name="Mondo S."/>
            <person name="Nolan M."/>
            <person name="Ohm R."/>
            <person name="Pangilinan J."/>
            <person name="Park H.-J."/>
            <person name="Ramirez L."/>
            <person name="Alfaro M."/>
            <person name="Sun H."/>
            <person name="Tritt A."/>
            <person name="Yoshinaga Y."/>
            <person name="Zwiers L.-H."/>
            <person name="Turgeon B."/>
            <person name="Goodwin S."/>
            <person name="Spatafora J."/>
            <person name="Crous P."/>
            <person name="Grigoriev I."/>
        </authorList>
    </citation>
    <scope>NUCLEOTIDE SEQUENCE</scope>
    <source>
        <strain evidence="2">CBS 122367</strain>
    </source>
</reference>
<sequence length="162" mass="18672">MAKTKGRQPYKQTRVKRLNERQAKRSPEISSHELVLRTAEVTIHTVDPKLWRHCVDYKKLFSHIGQQIETKSFSYPLVKDMSKSEFERLVVKVAELRLIENRSRFTAGQNVQGGPLPTLRRQTTRPRNAETSTETSTETSPETRGIQNDTLAKGHEEDEGER</sequence>
<dbReference type="AlphaFoldDB" id="A0A6G1J818"/>
<feature type="region of interest" description="Disordered" evidence="1">
    <location>
        <begin position="1"/>
        <end position="29"/>
    </location>
</feature>
<gene>
    <name evidence="2" type="ORF">K458DRAFT_201102</name>
</gene>
<organism evidence="2 3">
    <name type="scientific">Lentithecium fluviatile CBS 122367</name>
    <dbReference type="NCBI Taxonomy" id="1168545"/>
    <lineage>
        <taxon>Eukaryota</taxon>
        <taxon>Fungi</taxon>
        <taxon>Dikarya</taxon>
        <taxon>Ascomycota</taxon>
        <taxon>Pezizomycotina</taxon>
        <taxon>Dothideomycetes</taxon>
        <taxon>Pleosporomycetidae</taxon>
        <taxon>Pleosporales</taxon>
        <taxon>Massarineae</taxon>
        <taxon>Lentitheciaceae</taxon>
        <taxon>Lentithecium</taxon>
    </lineage>
</organism>
<dbReference type="EMBL" id="MU005576">
    <property type="protein sequence ID" value="KAF2686656.1"/>
    <property type="molecule type" value="Genomic_DNA"/>
</dbReference>
<dbReference type="Proteomes" id="UP000799291">
    <property type="component" value="Unassembled WGS sequence"/>
</dbReference>
<evidence type="ECO:0000313" key="2">
    <source>
        <dbReference type="EMBL" id="KAF2686656.1"/>
    </source>
</evidence>
<protein>
    <submittedName>
        <fullName evidence="2">Uncharacterized protein</fullName>
    </submittedName>
</protein>
<feature type="compositionally biased region" description="Basic and acidic residues" evidence="1">
    <location>
        <begin position="152"/>
        <end position="162"/>
    </location>
</feature>
<evidence type="ECO:0000313" key="3">
    <source>
        <dbReference type="Proteomes" id="UP000799291"/>
    </source>
</evidence>
<feature type="region of interest" description="Disordered" evidence="1">
    <location>
        <begin position="107"/>
        <end position="162"/>
    </location>
</feature>
<name>A0A6G1J818_9PLEO</name>